<protein>
    <submittedName>
        <fullName evidence="1">Uncharacterized protein</fullName>
    </submittedName>
</protein>
<evidence type="ECO:0000313" key="2">
    <source>
        <dbReference type="Proteomes" id="UP000788262"/>
    </source>
</evidence>
<comment type="caution">
    <text evidence="1">The sequence shown here is derived from an EMBL/GenBank/DDBJ whole genome shotgun (WGS) entry which is preliminary data.</text>
</comment>
<dbReference type="RefSeq" id="WP_205386632.1">
    <property type="nucleotide sequence ID" value="NZ_JAFFZS010000040.1"/>
</dbReference>
<name>A0ABS2VZC8_STRAS</name>
<dbReference type="EMBL" id="JAFFZS010000040">
    <property type="protein sequence ID" value="MBN0048505.1"/>
    <property type="molecule type" value="Genomic_DNA"/>
</dbReference>
<organism evidence="1 2">
    <name type="scientific">Streptomyces actuosus</name>
    <dbReference type="NCBI Taxonomy" id="1885"/>
    <lineage>
        <taxon>Bacteria</taxon>
        <taxon>Bacillati</taxon>
        <taxon>Actinomycetota</taxon>
        <taxon>Actinomycetes</taxon>
        <taxon>Kitasatosporales</taxon>
        <taxon>Streptomycetaceae</taxon>
        <taxon>Streptomyces</taxon>
    </lineage>
</organism>
<reference evidence="1 2" key="1">
    <citation type="submission" date="2021-02" db="EMBL/GenBank/DDBJ databases">
        <title>Whole genome sequencing of Streptomyces actuosus VRA1.</title>
        <authorList>
            <person name="Sen G."/>
            <person name="Sen A."/>
        </authorList>
    </citation>
    <scope>NUCLEOTIDE SEQUENCE [LARGE SCALE GENOMIC DNA]</scope>
    <source>
        <strain evidence="1 2">VRA1</strain>
    </source>
</reference>
<sequence>MRQREVADQLYHEAVDLFGEPGMITVLCLIGQYQLISSILVCFQVPVPDPGIAS</sequence>
<gene>
    <name evidence="1" type="ORF">JS756_31295</name>
</gene>
<accession>A0ABS2VZC8</accession>
<proteinExistence type="predicted"/>
<keyword evidence="2" id="KW-1185">Reference proteome</keyword>
<dbReference type="Proteomes" id="UP000788262">
    <property type="component" value="Unassembled WGS sequence"/>
</dbReference>
<evidence type="ECO:0000313" key="1">
    <source>
        <dbReference type="EMBL" id="MBN0048505.1"/>
    </source>
</evidence>